<accession>A0ABM6H0L4</accession>
<sequence length="161" mass="16926">MMAPSSMSRAVVWCTGVSSGCGSAMASVLLRASAVAGRARWRRGVARRAAWRHGAMGAAVTRAGAGRGDRMMWWLVRRRNEQGGAARQKGPGPQRRGRPGRVRPVSGTLSRAELSTRWALGAQVFGAQACGPRRIPVGMAEMAGVAEMAEPVGGGTVAWTL</sequence>
<keyword evidence="4" id="KW-1185">Reference proteome</keyword>
<name>A0ABM6H0L4_9ACTN</name>
<protein>
    <submittedName>
        <fullName evidence="3">Uncharacterized protein</fullName>
    </submittedName>
</protein>
<reference evidence="3 4" key="1">
    <citation type="submission" date="2016-05" db="EMBL/GenBank/DDBJ databases">
        <authorList>
            <person name="Gu J."/>
        </authorList>
    </citation>
    <scope>NUCLEOTIDE SEQUENCE [LARGE SCALE GENOMIC DNA]</scope>
    <source>
        <strain evidence="3 4">ACCC40021</strain>
    </source>
</reference>
<gene>
    <name evidence="3" type="ORF">A7J05_32970</name>
</gene>
<evidence type="ECO:0000313" key="3">
    <source>
        <dbReference type="EMBL" id="APY89855.1"/>
    </source>
</evidence>
<organism evidence="3 4">
    <name type="scientific">Streptomyces alfalfae</name>
    <dbReference type="NCBI Taxonomy" id="1642299"/>
    <lineage>
        <taxon>Bacteria</taxon>
        <taxon>Bacillati</taxon>
        <taxon>Actinomycetota</taxon>
        <taxon>Actinomycetes</taxon>
        <taxon>Kitasatosporales</taxon>
        <taxon>Streptomycetaceae</taxon>
        <taxon>Streptomyces</taxon>
    </lineage>
</organism>
<evidence type="ECO:0000313" key="4">
    <source>
        <dbReference type="Proteomes" id="UP000187191"/>
    </source>
</evidence>
<feature type="region of interest" description="Disordered" evidence="1">
    <location>
        <begin position="81"/>
        <end position="108"/>
    </location>
</feature>
<evidence type="ECO:0000256" key="2">
    <source>
        <dbReference type="SAM" id="SignalP"/>
    </source>
</evidence>
<evidence type="ECO:0000256" key="1">
    <source>
        <dbReference type="SAM" id="MobiDB-lite"/>
    </source>
</evidence>
<feature type="signal peptide" evidence="2">
    <location>
        <begin position="1"/>
        <end position="26"/>
    </location>
</feature>
<dbReference type="Proteomes" id="UP000187191">
    <property type="component" value="Chromosome"/>
</dbReference>
<feature type="chain" id="PRO_5046966234" evidence="2">
    <location>
        <begin position="27"/>
        <end position="161"/>
    </location>
</feature>
<proteinExistence type="predicted"/>
<keyword evidence="2" id="KW-0732">Signal</keyword>
<dbReference type="EMBL" id="CP015588">
    <property type="protein sequence ID" value="APY89855.1"/>
    <property type="molecule type" value="Genomic_DNA"/>
</dbReference>